<feature type="region of interest" description="Disordered" evidence="1">
    <location>
        <begin position="94"/>
        <end position="116"/>
    </location>
</feature>
<dbReference type="AlphaFoldDB" id="A0A5C6A4Z0"/>
<reference evidence="3 4" key="1">
    <citation type="submission" date="2019-02" db="EMBL/GenBank/DDBJ databases">
        <title>Deep-cultivation of Planctomycetes and their phenomic and genomic characterization uncovers novel biology.</title>
        <authorList>
            <person name="Wiegand S."/>
            <person name="Jogler M."/>
            <person name="Boedeker C."/>
            <person name="Pinto D."/>
            <person name="Vollmers J."/>
            <person name="Rivas-Marin E."/>
            <person name="Kohn T."/>
            <person name="Peeters S.H."/>
            <person name="Heuer A."/>
            <person name="Rast P."/>
            <person name="Oberbeckmann S."/>
            <person name="Bunk B."/>
            <person name="Jeske O."/>
            <person name="Meyerdierks A."/>
            <person name="Storesund J.E."/>
            <person name="Kallscheuer N."/>
            <person name="Luecker S."/>
            <person name="Lage O.M."/>
            <person name="Pohl T."/>
            <person name="Merkel B.J."/>
            <person name="Hornburger P."/>
            <person name="Mueller R.-W."/>
            <person name="Bruemmer F."/>
            <person name="Labrenz M."/>
            <person name="Spormann A.M."/>
            <person name="Op Den Camp H."/>
            <person name="Overmann J."/>
            <person name="Amann R."/>
            <person name="Jetten M.S.M."/>
            <person name="Mascher T."/>
            <person name="Medema M.H."/>
            <person name="Devos D.P."/>
            <person name="Kaster A.-K."/>
            <person name="Ovreas L."/>
            <person name="Rohde M."/>
            <person name="Galperin M.Y."/>
            <person name="Jogler C."/>
        </authorList>
    </citation>
    <scope>NUCLEOTIDE SEQUENCE [LARGE SCALE GENOMIC DNA]</scope>
    <source>
        <strain evidence="3 4">Pla100</strain>
    </source>
</reference>
<dbReference type="Proteomes" id="UP000316213">
    <property type="component" value="Unassembled WGS sequence"/>
</dbReference>
<evidence type="ECO:0000256" key="2">
    <source>
        <dbReference type="SAM" id="Phobius"/>
    </source>
</evidence>
<feature type="transmembrane region" description="Helical" evidence="2">
    <location>
        <begin position="20"/>
        <end position="40"/>
    </location>
</feature>
<organism evidence="3 4">
    <name type="scientific">Neorhodopirellula pilleata</name>
    <dbReference type="NCBI Taxonomy" id="2714738"/>
    <lineage>
        <taxon>Bacteria</taxon>
        <taxon>Pseudomonadati</taxon>
        <taxon>Planctomycetota</taxon>
        <taxon>Planctomycetia</taxon>
        <taxon>Pirellulales</taxon>
        <taxon>Pirellulaceae</taxon>
        <taxon>Neorhodopirellula</taxon>
    </lineage>
</organism>
<sequence length="148" mass="16924">MTHSRRFRSLRPERRHHRGMVLICVLVAMGVAITLTGLMIRSSLRARHQMRNEWQLEQTRWLLDRGIRSVLMESPESDRTIDLTEALPRYASGTLTIRRGSESSSESDSSSDGSVTYRVTAVIESRDGVPVVTRRSRDVRVSDEAERE</sequence>
<evidence type="ECO:0000313" key="4">
    <source>
        <dbReference type="Proteomes" id="UP000316213"/>
    </source>
</evidence>
<protein>
    <submittedName>
        <fullName evidence="3">Uncharacterized protein</fullName>
    </submittedName>
</protein>
<dbReference type="RefSeq" id="WP_146578979.1">
    <property type="nucleotide sequence ID" value="NZ_SJPM01000007.1"/>
</dbReference>
<keyword evidence="4" id="KW-1185">Reference proteome</keyword>
<evidence type="ECO:0000256" key="1">
    <source>
        <dbReference type="SAM" id="MobiDB-lite"/>
    </source>
</evidence>
<dbReference type="OrthoDB" id="285916at2"/>
<gene>
    <name evidence="3" type="ORF">Pla100_36110</name>
</gene>
<keyword evidence="2" id="KW-0812">Transmembrane</keyword>
<proteinExistence type="predicted"/>
<keyword evidence="2" id="KW-0472">Membrane</keyword>
<keyword evidence="2" id="KW-1133">Transmembrane helix</keyword>
<evidence type="ECO:0000313" key="3">
    <source>
        <dbReference type="EMBL" id="TWT95032.1"/>
    </source>
</evidence>
<dbReference type="EMBL" id="SJPM01000007">
    <property type="protein sequence ID" value="TWT95032.1"/>
    <property type="molecule type" value="Genomic_DNA"/>
</dbReference>
<comment type="caution">
    <text evidence="3">The sequence shown here is derived from an EMBL/GenBank/DDBJ whole genome shotgun (WGS) entry which is preliminary data.</text>
</comment>
<name>A0A5C6A4Z0_9BACT</name>
<accession>A0A5C6A4Z0</accession>
<feature type="compositionally biased region" description="Low complexity" evidence="1">
    <location>
        <begin position="102"/>
        <end position="114"/>
    </location>
</feature>